<dbReference type="InterPro" id="IPR050086">
    <property type="entry name" value="MetN_ABC_transporter-like"/>
</dbReference>
<dbReference type="PROSITE" id="PS00211">
    <property type="entry name" value="ABC_TRANSPORTER_1"/>
    <property type="match status" value="1"/>
</dbReference>
<evidence type="ECO:0000313" key="9">
    <source>
        <dbReference type="EMBL" id="AKH21901.1"/>
    </source>
</evidence>
<evidence type="ECO:0000256" key="2">
    <source>
        <dbReference type="ARBA" id="ARBA00022448"/>
    </source>
</evidence>
<evidence type="ECO:0000259" key="8">
    <source>
        <dbReference type="PROSITE" id="PS50893"/>
    </source>
</evidence>
<evidence type="ECO:0000256" key="4">
    <source>
        <dbReference type="ARBA" id="ARBA00022741"/>
    </source>
</evidence>
<proteinExistence type="predicted"/>
<dbReference type="InterPro" id="IPR003593">
    <property type="entry name" value="AAA+_ATPase"/>
</dbReference>
<keyword evidence="5" id="KW-0067">ATP-binding</keyword>
<keyword evidence="7" id="KW-0472">Membrane</keyword>
<dbReference type="GO" id="GO:0005524">
    <property type="term" value="F:ATP binding"/>
    <property type="evidence" value="ECO:0007669"/>
    <property type="project" value="UniProtKB-KW"/>
</dbReference>
<protein>
    <recommendedName>
        <fullName evidence="8">ABC transporter domain-containing protein</fullName>
    </recommendedName>
</protein>
<dbReference type="Proteomes" id="UP000034410">
    <property type="component" value="Chromosome"/>
</dbReference>
<keyword evidence="10" id="KW-1185">Reference proteome</keyword>
<dbReference type="PATRIC" id="fig|1543721.4.peg.3701"/>
<dbReference type="GO" id="GO:0016887">
    <property type="term" value="F:ATP hydrolysis activity"/>
    <property type="evidence" value="ECO:0007669"/>
    <property type="project" value="InterPro"/>
</dbReference>
<dbReference type="EMBL" id="CP011412">
    <property type="protein sequence ID" value="AKH21901.1"/>
    <property type="molecule type" value="Genomic_DNA"/>
</dbReference>
<evidence type="ECO:0000256" key="3">
    <source>
        <dbReference type="ARBA" id="ARBA00022475"/>
    </source>
</evidence>
<dbReference type="RefSeq" id="WP_046860822.1">
    <property type="nucleotide sequence ID" value="NZ_CP011412.1"/>
</dbReference>
<keyword evidence="6" id="KW-1278">Translocase</keyword>
<dbReference type="GO" id="GO:0005886">
    <property type="term" value="C:plasma membrane"/>
    <property type="evidence" value="ECO:0007669"/>
    <property type="project" value="UniProtKB-SubCell"/>
</dbReference>
<organism evidence="9 10">
    <name type="scientific">Sedimenticola thiotaurini</name>
    <dbReference type="NCBI Taxonomy" id="1543721"/>
    <lineage>
        <taxon>Bacteria</taxon>
        <taxon>Pseudomonadati</taxon>
        <taxon>Pseudomonadota</taxon>
        <taxon>Gammaproteobacteria</taxon>
        <taxon>Chromatiales</taxon>
        <taxon>Sedimenticolaceae</taxon>
        <taxon>Sedimenticola</taxon>
    </lineage>
</organism>
<evidence type="ECO:0000313" key="10">
    <source>
        <dbReference type="Proteomes" id="UP000034410"/>
    </source>
</evidence>
<dbReference type="InterPro" id="IPR012693">
    <property type="entry name" value="ABC_transpr_PhnC"/>
</dbReference>
<dbReference type="Pfam" id="PF00005">
    <property type="entry name" value="ABC_tran"/>
    <property type="match status" value="1"/>
</dbReference>
<dbReference type="InterPro" id="IPR003439">
    <property type="entry name" value="ABC_transporter-like_ATP-bd"/>
</dbReference>
<reference evidence="9 10" key="1">
    <citation type="journal article" date="2015" name="Genome Announc.">
        <title>Complete Genome Sequence of Sedimenticola thiotaurini Strain SIP-G1, a Polyphosphate- and Polyhydroxyalkanoate-Accumulating Sulfur-Oxidizing Gammaproteobacterium Isolated from Salt Marsh Sediments.</title>
        <authorList>
            <person name="Flood B.E."/>
            <person name="Jones D.S."/>
            <person name="Bailey J.V."/>
        </authorList>
    </citation>
    <scope>NUCLEOTIDE SEQUENCE [LARGE SCALE GENOMIC DNA]</scope>
    <source>
        <strain evidence="9 10">SIP-G1</strain>
    </source>
</reference>
<evidence type="ECO:0000256" key="6">
    <source>
        <dbReference type="ARBA" id="ARBA00022967"/>
    </source>
</evidence>
<dbReference type="AlphaFoldDB" id="A0A0F7K022"/>
<keyword evidence="4" id="KW-0547">Nucleotide-binding</keyword>
<name>A0A0F7K022_9GAMM</name>
<comment type="subcellular location">
    <subcellularLocation>
        <location evidence="1">Cell inner membrane</location>
        <topology evidence="1">Peripheral membrane protein</topology>
    </subcellularLocation>
</comment>
<dbReference type="OrthoDB" id="9802264at2"/>
<dbReference type="SUPFAM" id="SSF52540">
    <property type="entry name" value="P-loop containing nucleoside triphosphate hydrolases"/>
    <property type="match status" value="1"/>
</dbReference>
<dbReference type="PANTHER" id="PTHR43166:SF6">
    <property type="entry name" value="PHOSPHONATES IMPORT ATP-BINDING PROTEIN PHNC"/>
    <property type="match status" value="1"/>
</dbReference>
<dbReference type="GO" id="GO:0015416">
    <property type="term" value="F:ABC-type phosphonate transporter activity"/>
    <property type="evidence" value="ECO:0007669"/>
    <property type="project" value="InterPro"/>
</dbReference>
<evidence type="ECO:0000256" key="7">
    <source>
        <dbReference type="ARBA" id="ARBA00023136"/>
    </source>
</evidence>
<feature type="domain" description="ABC transporter" evidence="8">
    <location>
        <begin position="4"/>
        <end position="256"/>
    </location>
</feature>
<dbReference type="CDD" id="cd03256">
    <property type="entry name" value="ABC_PhnC_transporter"/>
    <property type="match status" value="1"/>
</dbReference>
<dbReference type="NCBIfam" id="TIGR02315">
    <property type="entry name" value="ABC_phnC"/>
    <property type="match status" value="1"/>
</dbReference>
<evidence type="ECO:0000256" key="5">
    <source>
        <dbReference type="ARBA" id="ARBA00022840"/>
    </source>
</evidence>
<dbReference type="InterPro" id="IPR017871">
    <property type="entry name" value="ABC_transporter-like_CS"/>
</dbReference>
<keyword evidence="2" id="KW-0813">Transport</keyword>
<evidence type="ECO:0000256" key="1">
    <source>
        <dbReference type="ARBA" id="ARBA00004417"/>
    </source>
</evidence>
<dbReference type="PROSITE" id="PS50893">
    <property type="entry name" value="ABC_TRANSPORTER_2"/>
    <property type="match status" value="1"/>
</dbReference>
<dbReference type="SMART" id="SM00382">
    <property type="entry name" value="AAA"/>
    <property type="match status" value="1"/>
</dbReference>
<keyword evidence="3" id="KW-1003">Cell membrane</keyword>
<dbReference type="PANTHER" id="PTHR43166">
    <property type="entry name" value="AMINO ACID IMPORT ATP-BINDING PROTEIN"/>
    <property type="match status" value="1"/>
</dbReference>
<gene>
    <name evidence="9" type="ORF">AAY24_17870</name>
</gene>
<dbReference type="KEGG" id="seds:AAY24_17870"/>
<sequence>MTAIALSRVTKTFSRERDASPVLRGIDLSIEQGDMVALIGPSGSGKSTLLRHLSGLTLADRDCGAEVTVLGRVIQRQGRLERDIRHSRAQIGHIFQQFNLVGRLSVLKNVLIGGLSRISTQRGLLGWFTEREKRAALEALERVGLREFALKRASELSGGQQQRVAIARALMQRARVILADEPIASLDPESSRRVMQTLRDINRRDGITVVVTLHQVDYAQQYCRRAVALRQGEIVFDDHIDVLNETQIDQLYGSDQPKLHSPNAPSRTLLSDRRLAIA</sequence>
<dbReference type="InterPro" id="IPR027417">
    <property type="entry name" value="P-loop_NTPase"/>
</dbReference>
<accession>A0A0F7K022</accession>
<dbReference type="Gene3D" id="3.40.50.300">
    <property type="entry name" value="P-loop containing nucleotide triphosphate hydrolases"/>
    <property type="match status" value="1"/>
</dbReference>